<reference evidence="1 2" key="1">
    <citation type="submission" date="2024-01" db="EMBL/GenBank/DDBJ databases">
        <title>A draft genome for the cacao thread blight pathogen Marasmiellus scandens.</title>
        <authorList>
            <person name="Baruah I.K."/>
            <person name="Leung J."/>
            <person name="Bukari Y."/>
            <person name="Amoako-Attah I."/>
            <person name="Meinhardt L.W."/>
            <person name="Bailey B.A."/>
            <person name="Cohen S.P."/>
        </authorList>
    </citation>
    <scope>NUCLEOTIDE SEQUENCE [LARGE SCALE GENOMIC DNA]</scope>
    <source>
        <strain evidence="1 2">GH-19</strain>
    </source>
</reference>
<proteinExistence type="predicted"/>
<evidence type="ECO:0000313" key="1">
    <source>
        <dbReference type="EMBL" id="KAK7455138.1"/>
    </source>
</evidence>
<sequence>MHSQRSIRGVQLVAKLQRPSVSSHSSSEDPFDRGEIVLTPYEELYEHTRDLVVPVANRKLSEEELSVESIRTQPTWPFRFEYVITKSIFVSEIEHWYPDHINRYWVKNQDLKKLGAISTEQIRKLTTKLLKYEGGANEWLKDIRREARKVKRSKKVCGLSEQESLISTKVSSLRSVVSRAGTNVKPVLQPTK</sequence>
<dbReference type="EMBL" id="JBANRG010000023">
    <property type="protein sequence ID" value="KAK7455138.1"/>
    <property type="molecule type" value="Genomic_DNA"/>
</dbReference>
<evidence type="ECO:0000313" key="2">
    <source>
        <dbReference type="Proteomes" id="UP001498398"/>
    </source>
</evidence>
<comment type="caution">
    <text evidence="1">The sequence shown here is derived from an EMBL/GenBank/DDBJ whole genome shotgun (WGS) entry which is preliminary data.</text>
</comment>
<dbReference type="Proteomes" id="UP001498398">
    <property type="component" value="Unassembled WGS sequence"/>
</dbReference>
<name>A0ABR1JAG6_9AGAR</name>
<protein>
    <recommendedName>
        <fullName evidence="3">SAM domain-containing protein</fullName>
    </recommendedName>
</protein>
<keyword evidence="2" id="KW-1185">Reference proteome</keyword>
<organism evidence="1 2">
    <name type="scientific">Marasmiellus scandens</name>
    <dbReference type="NCBI Taxonomy" id="2682957"/>
    <lineage>
        <taxon>Eukaryota</taxon>
        <taxon>Fungi</taxon>
        <taxon>Dikarya</taxon>
        <taxon>Basidiomycota</taxon>
        <taxon>Agaricomycotina</taxon>
        <taxon>Agaricomycetes</taxon>
        <taxon>Agaricomycetidae</taxon>
        <taxon>Agaricales</taxon>
        <taxon>Marasmiineae</taxon>
        <taxon>Omphalotaceae</taxon>
        <taxon>Marasmiellus</taxon>
    </lineage>
</organism>
<evidence type="ECO:0008006" key="3">
    <source>
        <dbReference type="Google" id="ProtNLM"/>
    </source>
</evidence>
<accession>A0ABR1JAG6</accession>
<gene>
    <name evidence="1" type="ORF">VKT23_011009</name>
</gene>